<dbReference type="Gene3D" id="3.20.20.105">
    <property type="entry name" value="Queuine tRNA-ribosyltransferase-like"/>
    <property type="match status" value="1"/>
</dbReference>
<keyword evidence="4" id="KW-0479">Metal-binding</keyword>
<feature type="active site" description="Proton acceptor" evidence="4">
    <location>
        <position position="96"/>
    </location>
</feature>
<dbReference type="HAMAP" id="MF_00168">
    <property type="entry name" value="Q_tRNA_Tgt"/>
    <property type="match status" value="1"/>
</dbReference>
<dbReference type="EC" id="2.4.2.29" evidence="4"/>
<dbReference type="NCBIfam" id="TIGR00430">
    <property type="entry name" value="Q_tRNA_tgt"/>
    <property type="match status" value="1"/>
</dbReference>
<feature type="binding site" evidence="4">
    <location>
        <position position="192"/>
    </location>
    <ligand>
        <name>substrate</name>
    </ligand>
</feature>
<feature type="region of interest" description="RNA binding" evidence="4">
    <location>
        <begin position="250"/>
        <end position="256"/>
    </location>
</feature>
<comment type="cofactor">
    <cofactor evidence="4">
        <name>Zn(2+)</name>
        <dbReference type="ChEBI" id="CHEBI:29105"/>
    </cofactor>
    <text evidence="4">Binds 1 zinc ion per subunit.</text>
</comment>
<dbReference type="KEGG" id="tle:Tlet_0446"/>
<dbReference type="AlphaFoldDB" id="A8F4C9"/>
<feature type="binding site" evidence="4">
    <location>
        <position position="150"/>
    </location>
    <ligand>
        <name>substrate</name>
    </ligand>
</feature>
<keyword evidence="7" id="KW-1185">Reference proteome</keyword>
<feature type="binding site" evidence="4">
    <location>
        <position position="312"/>
    </location>
    <ligand>
        <name>Zn(2+)</name>
        <dbReference type="ChEBI" id="CHEBI:29105"/>
    </ligand>
</feature>
<dbReference type="GO" id="GO:0008616">
    <property type="term" value="P:tRNA queuosine(34) biosynthetic process"/>
    <property type="evidence" value="ECO:0007669"/>
    <property type="project" value="UniProtKB-UniRule"/>
</dbReference>
<dbReference type="EMBL" id="CP000812">
    <property type="protein sequence ID" value="ABV33013.1"/>
    <property type="molecule type" value="Genomic_DNA"/>
</dbReference>
<evidence type="ECO:0000256" key="1">
    <source>
        <dbReference type="ARBA" id="ARBA00022676"/>
    </source>
</evidence>
<evidence type="ECO:0000256" key="3">
    <source>
        <dbReference type="ARBA" id="ARBA00022694"/>
    </source>
</evidence>
<dbReference type="STRING" id="416591.Tlet_0446"/>
<keyword evidence="4" id="KW-0862">Zinc</keyword>
<accession>A8F4C9</accession>
<dbReference type="Proteomes" id="UP000002016">
    <property type="component" value="Chromosome"/>
</dbReference>
<dbReference type="eggNOG" id="COG0343">
    <property type="taxonomic scope" value="Bacteria"/>
</dbReference>
<dbReference type="InterPro" id="IPR002616">
    <property type="entry name" value="tRNA_ribo_trans-like"/>
</dbReference>
<feature type="active site" description="Nucleophile" evidence="4">
    <location>
        <position position="269"/>
    </location>
</feature>
<comment type="similarity">
    <text evidence="4">Belongs to the queuine tRNA-ribosyltransferase family.</text>
</comment>
<dbReference type="UniPathway" id="UPA00392"/>
<dbReference type="GO" id="GO:0046872">
    <property type="term" value="F:metal ion binding"/>
    <property type="evidence" value="ECO:0007669"/>
    <property type="project" value="UniProtKB-KW"/>
</dbReference>
<evidence type="ECO:0000256" key="2">
    <source>
        <dbReference type="ARBA" id="ARBA00022679"/>
    </source>
</evidence>
<reference evidence="6 7" key="1">
    <citation type="submission" date="2007-08" db="EMBL/GenBank/DDBJ databases">
        <title>Complete sequence of Thermotoga lettingae TMO.</title>
        <authorList>
            <consortium name="US DOE Joint Genome Institute"/>
            <person name="Copeland A."/>
            <person name="Lucas S."/>
            <person name="Lapidus A."/>
            <person name="Barry K."/>
            <person name="Glavina del Rio T."/>
            <person name="Dalin E."/>
            <person name="Tice H."/>
            <person name="Pitluck S."/>
            <person name="Foster B."/>
            <person name="Bruce D."/>
            <person name="Schmutz J."/>
            <person name="Larimer F."/>
            <person name="Land M."/>
            <person name="Hauser L."/>
            <person name="Kyrpides N."/>
            <person name="Mikhailova N."/>
            <person name="Nelson K."/>
            <person name="Gogarten J.P."/>
            <person name="Noll K."/>
            <person name="Richardson P."/>
        </authorList>
    </citation>
    <scope>NUCLEOTIDE SEQUENCE [LARGE SCALE GENOMIC DNA]</scope>
    <source>
        <strain evidence="7">ATCC BAA-301 / DSM 14385 / NBRC 107922 / TMO</strain>
    </source>
</reference>
<dbReference type="SUPFAM" id="SSF51713">
    <property type="entry name" value="tRNA-guanine transglycosylase"/>
    <property type="match status" value="1"/>
</dbReference>
<keyword evidence="3 4" id="KW-0819">tRNA processing</keyword>
<dbReference type="PANTHER" id="PTHR46499">
    <property type="entry name" value="QUEUINE TRNA-RIBOSYLTRANSFERASE"/>
    <property type="match status" value="1"/>
</dbReference>
<reference evidence="6 7" key="2">
    <citation type="journal article" date="2009" name="Proc. Natl. Acad. Sci. U.S.A.">
        <title>On the chimeric nature, thermophilic origin, and phylogenetic placement of the Thermotogales.</title>
        <authorList>
            <person name="Zhaxybayeva O."/>
            <person name="Swithers K.S."/>
            <person name="Lapierre P."/>
            <person name="Fournier G.P."/>
            <person name="Bickhart D.M."/>
            <person name="DeBoy R.T."/>
            <person name="Nelson K.E."/>
            <person name="Nesbo C.L."/>
            <person name="Doolittle W.F."/>
            <person name="Gogarten J.P."/>
            <person name="Noll K.M."/>
        </authorList>
    </citation>
    <scope>NUCLEOTIDE SEQUENCE [LARGE SCALE GENOMIC DNA]</scope>
    <source>
        <strain evidence="7">ATCC BAA-301 / DSM 14385 / NBRC 107922 / TMO</strain>
    </source>
</reference>
<comment type="pathway">
    <text evidence="4">tRNA modification; tRNA-queuosine biosynthesis.</text>
</comment>
<organism evidence="6 7">
    <name type="scientific">Pseudothermotoga lettingae (strain ATCC BAA-301 / DSM 14385 / NBRC 107922 / TMO)</name>
    <name type="common">Thermotoga lettingae</name>
    <dbReference type="NCBI Taxonomy" id="416591"/>
    <lineage>
        <taxon>Bacteria</taxon>
        <taxon>Thermotogati</taxon>
        <taxon>Thermotogota</taxon>
        <taxon>Thermotogae</taxon>
        <taxon>Thermotogales</taxon>
        <taxon>Thermotogaceae</taxon>
        <taxon>Pseudothermotoga</taxon>
    </lineage>
</organism>
<evidence type="ECO:0000313" key="7">
    <source>
        <dbReference type="Proteomes" id="UP000002016"/>
    </source>
</evidence>
<feature type="binding site" evidence="4">
    <location>
        <position position="219"/>
    </location>
    <ligand>
        <name>substrate</name>
    </ligand>
</feature>
<feature type="binding site" evidence="4">
    <location>
        <position position="338"/>
    </location>
    <ligand>
        <name>Zn(2+)</name>
        <dbReference type="ChEBI" id="CHEBI:29105"/>
    </ligand>
</feature>
<dbReference type="InterPro" id="IPR036511">
    <property type="entry name" value="TGT-like_sf"/>
</dbReference>
<dbReference type="InterPro" id="IPR050076">
    <property type="entry name" value="ArchSynthase1/Queuine_TRR"/>
</dbReference>
<keyword evidence="4" id="KW-0671">Queuosine biosynthesis</keyword>
<dbReference type="GO" id="GO:0008479">
    <property type="term" value="F:tRNA-guanosine(34) queuine transglycosylase activity"/>
    <property type="evidence" value="ECO:0007669"/>
    <property type="project" value="UniProtKB-UniRule"/>
</dbReference>
<dbReference type="NCBIfam" id="TIGR00449">
    <property type="entry name" value="tgt_general"/>
    <property type="match status" value="1"/>
</dbReference>
<feature type="binding site" evidence="4">
    <location>
        <position position="309"/>
    </location>
    <ligand>
        <name>Zn(2+)</name>
        <dbReference type="ChEBI" id="CHEBI:29105"/>
    </ligand>
</feature>
<dbReference type="Pfam" id="PF01702">
    <property type="entry name" value="TGT"/>
    <property type="match status" value="1"/>
</dbReference>
<name>A8F4C9_PSELT</name>
<feature type="region of interest" description="RNA binding; important for wobble base 34 recognition" evidence="4">
    <location>
        <begin position="274"/>
        <end position="278"/>
    </location>
</feature>
<keyword evidence="2 4" id="KW-0808">Transferase</keyword>
<feature type="binding site" evidence="4">
    <location>
        <begin position="96"/>
        <end position="100"/>
    </location>
    <ligand>
        <name>substrate</name>
    </ligand>
</feature>
<dbReference type="InterPro" id="IPR004803">
    <property type="entry name" value="TGT"/>
</dbReference>
<evidence type="ECO:0000259" key="5">
    <source>
        <dbReference type="Pfam" id="PF01702"/>
    </source>
</evidence>
<gene>
    <name evidence="4" type="primary">tgt</name>
    <name evidence="6" type="ordered locus">Tlet_0446</name>
</gene>
<dbReference type="HOGENOM" id="CLU_022060_0_1_0"/>
<dbReference type="PANTHER" id="PTHR46499:SF1">
    <property type="entry name" value="QUEUINE TRNA-RIBOSYLTRANSFERASE"/>
    <property type="match status" value="1"/>
</dbReference>
<comment type="catalytic activity">
    <reaction evidence="4">
        <text>7-aminomethyl-7-carbaguanine + guanosine(34) in tRNA = 7-aminomethyl-7-carbaguanosine(34) in tRNA + guanine</text>
        <dbReference type="Rhea" id="RHEA:24104"/>
        <dbReference type="Rhea" id="RHEA-COMP:10341"/>
        <dbReference type="Rhea" id="RHEA-COMP:10342"/>
        <dbReference type="ChEBI" id="CHEBI:16235"/>
        <dbReference type="ChEBI" id="CHEBI:58703"/>
        <dbReference type="ChEBI" id="CHEBI:74269"/>
        <dbReference type="ChEBI" id="CHEBI:82833"/>
        <dbReference type="EC" id="2.4.2.29"/>
    </reaction>
</comment>
<dbReference type="GO" id="GO:0005829">
    <property type="term" value="C:cytosol"/>
    <property type="evidence" value="ECO:0007669"/>
    <property type="project" value="TreeGrafter"/>
</dbReference>
<feature type="domain" description="tRNA-guanine(15) transglycosylase-like" evidence="5">
    <location>
        <begin position="18"/>
        <end position="370"/>
    </location>
</feature>
<evidence type="ECO:0000256" key="4">
    <source>
        <dbReference type="HAMAP-Rule" id="MF_00168"/>
    </source>
</evidence>
<comment type="function">
    <text evidence="4">Catalyzes the base-exchange of a guanine (G) residue with the queuine precursor 7-aminomethyl-7-deazaguanine (PreQ1) at position 34 (anticodon wobble position) in tRNAs with GU(N) anticodons (tRNA-Asp, -Asn, -His and -Tyr). Catalysis occurs through a double-displacement mechanism. The nucleophile active site attacks the C1' of nucleotide 34 to detach the guanine base from the RNA, forming a covalent enzyme-RNA intermediate. The proton acceptor active site deprotonates the incoming PreQ1, allowing a nucleophilic attack on the C1' of the ribose to form the product. After dissociation, two additional enzymatic reactions on the tRNA convert PreQ1 to queuine (Q), resulting in the hypermodified nucleoside queuosine (7-(((4,5-cis-dihydroxy-2-cyclopenten-1-yl)amino)methyl)-7-deazaguanosine).</text>
</comment>
<keyword evidence="1 4" id="KW-0328">Glycosyltransferase</keyword>
<comment type="subunit">
    <text evidence="4">Homodimer. Within each dimer, one monomer is responsible for RNA recognition and catalysis, while the other monomer binds to the replacement base PreQ1.</text>
</comment>
<feature type="binding site" evidence="4">
    <location>
        <position position="307"/>
    </location>
    <ligand>
        <name>Zn(2+)</name>
        <dbReference type="ChEBI" id="CHEBI:29105"/>
    </ligand>
</feature>
<evidence type="ECO:0000313" key="6">
    <source>
        <dbReference type="EMBL" id="ABV33013.1"/>
    </source>
</evidence>
<protein>
    <recommendedName>
        <fullName evidence="4">Queuine tRNA-ribosyltransferase</fullName>
        <ecNumber evidence="4">2.4.2.29</ecNumber>
    </recommendedName>
    <alternativeName>
        <fullName evidence="4">Guanine insertion enzyme</fullName>
    </alternativeName>
    <alternativeName>
        <fullName evidence="4">tRNA-guanine transglycosylase</fullName>
    </alternativeName>
</protein>
<sequence>MLQKEQRSCFEIVSKFGEARVGKLHTNHGDYETPVFMPVGTNANVKLTDTMRLKEIGAGIILGNSYHLAVRPGLDVIRLHGGLHQFMGWKGGILTDSGGFQVFSLRKLRDIGDDGVLITSPVDGSKMLLTPELSMEIQSTLNSDIVMVLDHCPGPEDSYTESMVSAKRTYNWAMRCLKHGVNEHQLLFAIAQGGVYEDLRKLSAEQLSQLPFDGFAIGGLSLGEPFEKTLYLTQITVSALPSENPRYFMGGGSPALIIQLVEMGVDMFDSVFPTRLARHGAALTWKGRLNIKSARFKRDLQPIEENCDCFVCQNYSKSYLHHLFDRKEVLGGILLTYHNLHFMMKFMNKIRNSIEDGTFKTLKREVLDVYGKGKKADLYVDAAISDNNNGRYN</sequence>
<proteinExistence type="inferred from homology"/>